<comment type="caution">
    <text evidence="1">The sequence shown here is derived from an EMBL/GenBank/DDBJ whole genome shotgun (WGS) entry which is preliminary data.</text>
</comment>
<proteinExistence type="predicted"/>
<reference evidence="2" key="1">
    <citation type="journal article" date="2019" name="Int. J. Syst. Evol. Microbiol.">
        <title>The Global Catalogue of Microorganisms (GCM) 10K type strain sequencing project: providing services to taxonomists for standard genome sequencing and annotation.</title>
        <authorList>
            <consortium name="The Broad Institute Genomics Platform"/>
            <consortium name="The Broad Institute Genome Sequencing Center for Infectious Disease"/>
            <person name="Wu L."/>
            <person name="Ma J."/>
        </authorList>
    </citation>
    <scope>NUCLEOTIDE SEQUENCE [LARGE SCALE GENOMIC DNA]</scope>
    <source>
        <strain evidence="2">JCM 16702</strain>
    </source>
</reference>
<accession>A0ABP7WB60</accession>
<dbReference type="EMBL" id="BAAAZG010000038">
    <property type="protein sequence ID" value="GAA4085210.1"/>
    <property type="molecule type" value="Genomic_DNA"/>
</dbReference>
<dbReference type="RefSeq" id="WP_344952448.1">
    <property type="nucleotide sequence ID" value="NZ_BAAAZG010000038.1"/>
</dbReference>
<keyword evidence="2" id="KW-1185">Reference proteome</keyword>
<sequence length="266" mass="29361">MSAVRRRAPGDIIDRATGRVRVLSRRCDTCLFRSQGRQMFGEDRVAEVTAANLEAGALLTCHGTLPYGENPDFGPAACAGFWARYHRDVLAGRYALLFLGIIRVDPPRKTGSMHTDDTPHWTTDPLIDHDRHHLTADGCACGWTHPNPDLDTDARRTAHDAHMREVQAEARGATWEVLRQGKTERGATVISSGHPTRQAAAENLAAELDRRADDCDWPPTAAPWRRAAQRIREGARQVAAHGVLYRIRLTPPSTPSPTPTSRKADS</sequence>
<evidence type="ECO:0000313" key="2">
    <source>
        <dbReference type="Proteomes" id="UP001500683"/>
    </source>
</evidence>
<dbReference type="Proteomes" id="UP001500683">
    <property type="component" value="Unassembled WGS sequence"/>
</dbReference>
<evidence type="ECO:0000313" key="1">
    <source>
        <dbReference type="EMBL" id="GAA4085210.1"/>
    </source>
</evidence>
<organism evidence="1 2">
    <name type="scientific">Actinomadura miaoliensis</name>
    <dbReference type="NCBI Taxonomy" id="430685"/>
    <lineage>
        <taxon>Bacteria</taxon>
        <taxon>Bacillati</taxon>
        <taxon>Actinomycetota</taxon>
        <taxon>Actinomycetes</taxon>
        <taxon>Streptosporangiales</taxon>
        <taxon>Thermomonosporaceae</taxon>
        <taxon>Actinomadura</taxon>
    </lineage>
</organism>
<gene>
    <name evidence="1" type="ORF">GCM10022214_51520</name>
</gene>
<name>A0ABP7WB60_9ACTN</name>
<protein>
    <submittedName>
        <fullName evidence="1">Uncharacterized protein</fullName>
    </submittedName>
</protein>